<dbReference type="EC" id="3.1.21.-" evidence="3"/>
<dbReference type="Proteomes" id="UP001302349">
    <property type="component" value="Chromosome"/>
</dbReference>
<sequence>MYHLEILNDKEFEELTKDLLEREFNIPFQNFKRGKDKGIDLRYSTDRENKIVVQVKHYINSKYSDLKRSLAHDEKPKVEKLQPVPVRYILVTSLALNTMQVDEIKSLFSPFIKSTNDIFSFDRIQSLLSKYPDVVEKHNKLWLASTVILKRILNNAVKGRSQFHESKILSKLSLYVPTQNFDAAVKILNEKKFVIITGDPGVGKTTISYLLICSLLSQDFNLVYVDDSLKDAEDVLSDDPEEKQVIFFDDFLGSNIYEILNPKNSESAIIGFIERIKTLKNKFLILTTRTTILNQAEHNFEKLRQSKLGRISQYEVELKQYSKLDKARILYNHLYHSDLPTEYHDLFWQDRNYIKIIEHRNYSPRLIEFITSSRHLPKTKTDYINHIFQNLNYPNEIWKGAFETQLVDDDRFLLTTVLSLGGYKIKQEHLERAFEHRLRFEIKENGHKLNNDAFNTSLRKLLDGFIVSEKNNHDSNTFSFLNPSVGDFLISYIKERSAEKMRILKSFHYVEQLTNYFSPARKDSIPITPKEAKELYTYILTKAPDFETVNINCSLEVEILRLYSHFLKDQFDTKELIPYLSKFDATKVSNGQLDDLMAILEKYSSDKKIRKIILPRFDKTVSALYQVARASEEFHAIKCLFVSYEQDFNVFMSNEYNSEVIFAAVAVAVTDDFIDNARYSAETIIDTVSQGFSSLARSIVSDSLNDRLSDFLDEIEMADYFEEIFENIDINEDEIVEEIMRSAYVEQEEFDPPSSYFSDNKLPNSRYLFRTSKAQGTNQHQSESERIDKLFEP</sequence>
<dbReference type="SMART" id="SM00382">
    <property type="entry name" value="AAA"/>
    <property type="match status" value="1"/>
</dbReference>
<name>A0ABZ0IRG1_9BACT</name>
<dbReference type="InterPro" id="IPR027417">
    <property type="entry name" value="P-loop_NTPase"/>
</dbReference>
<dbReference type="GO" id="GO:0004519">
    <property type="term" value="F:endonuclease activity"/>
    <property type="evidence" value="ECO:0007669"/>
    <property type="project" value="UniProtKB-KW"/>
</dbReference>
<keyword evidence="3" id="KW-0540">Nuclease</keyword>
<evidence type="ECO:0000313" key="3">
    <source>
        <dbReference type="EMBL" id="WOK06565.1"/>
    </source>
</evidence>
<dbReference type="Pfam" id="PF20720">
    <property type="entry name" value="nSTAND3"/>
    <property type="match status" value="1"/>
</dbReference>
<evidence type="ECO:0000256" key="1">
    <source>
        <dbReference type="SAM" id="MobiDB-lite"/>
    </source>
</evidence>
<feature type="compositionally biased region" description="Polar residues" evidence="1">
    <location>
        <begin position="772"/>
        <end position="781"/>
    </location>
</feature>
<dbReference type="Gene3D" id="3.40.50.300">
    <property type="entry name" value="P-loop containing nucleotide triphosphate hydrolases"/>
    <property type="match status" value="1"/>
</dbReference>
<gene>
    <name evidence="3" type="ORF">RT717_26170</name>
</gene>
<keyword evidence="3" id="KW-0378">Hydrolase</keyword>
<feature type="compositionally biased region" description="Basic and acidic residues" evidence="1">
    <location>
        <begin position="782"/>
        <end position="793"/>
    </location>
</feature>
<dbReference type="InterPro" id="IPR007560">
    <property type="entry name" value="Restrct_endonuc_IV_Mrr"/>
</dbReference>
<organism evidence="3 4">
    <name type="scientific">Imperialibacter roseus</name>
    <dbReference type="NCBI Taxonomy" id="1324217"/>
    <lineage>
        <taxon>Bacteria</taxon>
        <taxon>Pseudomonadati</taxon>
        <taxon>Bacteroidota</taxon>
        <taxon>Cytophagia</taxon>
        <taxon>Cytophagales</taxon>
        <taxon>Flammeovirgaceae</taxon>
        <taxon>Imperialibacter</taxon>
    </lineage>
</organism>
<feature type="region of interest" description="Disordered" evidence="1">
    <location>
        <begin position="772"/>
        <end position="793"/>
    </location>
</feature>
<protein>
    <submittedName>
        <fullName evidence="3">Restriction endonuclease</fullName>
        <ecNumber evidence="3">3.1.21.-</ecNumber>
    </submittedName>
</protein>
<dbReference type="InterPro" id="IPR049050">
    <property type="entry name" value="nSTAND3"/>
</dbReference>
<reference evidence="3 4" key="1">
    <citation type="journal article" date="2023" name="Microbiol. Resour. Announc.">
        <title>Complete Genome Sequence of Imperialibacter roseus strain P4T.</title>
        <authorList>
            <person name="Tizabi D.R."/>
            <person name="Bachvaroff T."/>
            <person name="Hill R.T."/>
        </authorList>
    </citation>
    <scope>NUCLEOTIDE SEQUENCE [LARGE SCALE GENOMIC DNA]</scope>
    <source>
        <strain evidence="3 4">P4T</strain>
    </source>
</reference>
<accession>A0ABZ0IRG1</accession>
<feature type="domain" description="AAA+ ATPase" evidence="2">
    <location>
        <begin position="190"/>
        <end position="444"/>
    </location>
</feature>
<keyword evidence="3" id="KW-0255">Endonuclease</keyword>
<dbReference type="Pfam" id="PF04471">
    <property type="entry name" value="Mrr_cat"/>
    <property type="match status" value="1"/>
</dbReference>
<proteinExistence type="predicted"/>
<dbReference type="EMBL" id="CP136051">
    <property type="protein sequence ID" value="WOK06565.1"/>
    <property type="molecule type" value="Genomic_DNA"/>
</dbReference>
<dbReference type="RefSeq" id="WP_317489279.1">
    <property type="nucleotide sequence ID" value="NZ_CP136051.1"/>
</dbReference>
<keyword evidence="4" id="KW-1185">Reference proteome</keyword>
<dbReference type="GO" id="GO:0016787">
    <property type="term" value="F:hydrolase activity"/>
    <property type="evidence" value="ECO:0007669"/>
    <property type="project" value="UniProtKB-KW"/>
</dbReference>
<evidence type="ECO:0000313" key="4">
    <source>
        <dbReference type="Proteomes" id="UP001302349"/>
    </source>
</evidence>
<dbReference type="SUPFAM" id="SSF52540">
    <property type="entry name" value="P-loop containing nucleoside triphosphate hydrolases"/>
    <property type="match status" value="2"/>
</dbReference>
<dbReference type="InterPro" id="IPR003593">
    <property type="entry name" value="AAA+_ATPase"/>
</dbReference>
<evidence type="ECO:0000259" key="2">
    <source>
        <dbReference type="SMART" id="SM00382"/>
    </source>
</evidence>